<evidence type="ECO:0000256" key="4">
    <source>
        <dbReference type="ARBA" id="ARBA00023002"/>
    </source>
</evidence>
<name>A0A0L6W2S2_9FIRM</name>
<gene>
    <name evidence="9" type="ORF">Tfer_2017</name>
</gene>
<dbReference type="PRINTS" id="PR00397">
    <property type="entry name" value="SIROHAEM"/>
</dbReference>
<dbReference type="GO" id="GO:0051539">
    <property type="term" value="F:4 iron, 4 sulfur cluster binding"/>
    <property type="evidence" value="ECO:0007669"/>
    <property type="project" value="UniProtKB-KW"/>
</dbReference>
<keyword evidence="5" id="KW-0408">Iron</keyword>
<dbReference type="Gene3D" id="3.90.480.10">
    <property type="entry name" value="Sulfite Reductase Hemoprotein,Domain 2"/>
    <property type="match status" value="1"/>
</dbReference>
<dbReference type="Gene3D" id="3.30.413.10">
    <property type="entry name" value="Sulfite Reductase Hemoprotein, domain 1"/>
    <property type="match status" value="1"/>
</dbReference>
<dbReference type="PIRSF" id="PIRSF037487">
    <property type="entry name" value="Sulfite_red_assimil"/>
    <property type="match status" value="1"/>
</dbReference>
<keyword evidence="4" id="KW-0560">Oxidoreductase</keyword>
<keyword evidence="3" id="KW-0479">Metal-binding</keyword>
<evidence type="ECO:0000256" key="1">
    <source>
        <dbReference type="ARBA" id="ARBA00022485"/>
    </source>
</evidence>
<feature type="domain" description="Nitrite/sulphite reductase 4Fe-4S" evidence="7">
    <location>
        <begin position="91"/>
        <end position="223"/>
    </location>
</feature>
<sequence length="242" mass="26418">MENTETKKDIIEQVAIVQRDKETYAIAPHIPGGITDAATLRKIADISDKYNCKALKLTSAQRIALVGIAAENIEDVWRDLGMEKGQAIGLCVRSVKICPGTTFCKRAKQDSVSLGLALDKRYHGRSLPGKLKIGVSGCPNNCAESCVKDIGFMGSNNGYTVMVGGYASGTGRLAEVICTEKSEQECLELTEKIIDVYEKVAKRGQRLGRLLNKIGTENFRRALDCSGDEYEQIIQELIEANA</sequence>
<dbReference type="GO" id="GO:0046872">
    <property type="term" value="F:metal ion binding"/>
    <property type="evidence" value="ECO:0007669"/>
    <property type="project" value="UniProtKB-KW"/>
</dbReference>
<dbReference type="InterPro" id="IPR045854">
    <property type="entry name" value="NO2/SO3_Rdtase_4Fe4S_sf"/>
</dbReference>
<dbReference type="PROSITE" id="PS00365">
    <property type="entry name" value="NIR_SIR"/>
    <property type="match status" value="1"/>
</dbReference>
<evidence type="ECO:0000256" key="3">
    <source>
        <dbReference type="ARBA" id="ARBA00022723"/>
    </source>
</evidence>
<dbReference type="SUPFAM" id="SSF55124">
    <property type="entry name" value="Nitrite/Sulfite reductase N-terminal domain-like"/>
    <property type="match status" value="1"/>
</dbReference>
<evidence type="ECO:0000256" key="2">
    <source>
        <dbReference type="ARBA" id="ARBA00022617"/>
    </source>
</evidence>
<proteinExistence type="predicted"/>
<dbReference type="InterPro" id="IPR005117">
    <property type="entry name" value="NiRdtase/SiRdtase_haem-b_fer"/>
</dbReference>
<dbReference type="InterPro" id="IPR006067">
    <property type="entry name" value="NO2/SO3_Rdtase_4Fe4S_dom"/>
</dbReference>
<organism evidence="9 10">
    <name type="scientific">Thermincola ferriacetica</name>
    <dbReference type="NCBI Taxonomy" id="281456"/>
    <lineage>
        <taxon>Bacteria</taxon>
        <taxon>Bacillati</taxon>
        <taxon>Bacillota</taxon>
        <taxon>Clostridia</taxon>
        <taxon>Eubacteriales</taxon>
        <taxon>Thermincolaceae</taxon>
        <taxon>Thermincola</taxon>
    </lineage>
</organism>
<dbReference type="InterPro" id="IPR017220">
    <property type="entry name" value="Sulphite_reductase_assimil"/>
</dbReference>
<keyword evidence="6" id="KW-0411">Iron-sulfur</keyword>
<evidence type="ECO:0000313" key="9">
    <source>
        <dbReference type="EMBL" id="KNZ69379.1"/>
    </source>
</evidence>
<dbReference type="Pfam" id="PF01077">
    <property type="entry name" value="NIR_SIR"/>
    <property type="match status" value="1"/>
</dbReference>
<dbReference type="InterPro" id="IPR006066">
    <property type="entry name" value="NO2/SO3_Rdtase_FeS/sirohaem_BS"/>
</dbReference>
<dbReference type="GO" id="GO:0016491">
    <property type="term" value="F:oxidoreductase activity"/>
    <property type="evidence" value="ECO:0007669"/>
    <property type="project" value="UniProtKB-KW"/>
</dbReference>
<keyword evidence="1" id="KW-0004">4Fe-4S</keyword>
<dbReference type="InterPro" id="IPR036136">
    <property type="entry name" value="Nit/Sulf_reduc_fer-like_dom_sf"/>
</dbReference>
<dbReference type="EMBL" id="LGTE01000013">
    <property type="protein sequence ID" value="KNZ69379.1"/>
    <property type="molecule type" value="Genomic_DNA"/>
</dbReference>
<evidence type="ECO:0000313" key="10">
    <source>
        <dbReference type="Proteomes" id="UP000037175"/>
    </source>
</evidence>
<evidence type="ECO:0000259" key="7">
    <source>
        <dbReference type="Pfam" id="PF01077"/>
    </source>
</evidence>
<reference evidence="10" key="1">
    <citation type="submission" date="2015-07" db="EMBL/GenBank/DDBJ databases">
        <title>Complete Genome of Thermincola ferriacetica strain Z-0001T.</title>
        <authorList>
            <person name="Lusk B."/>
            <person name="Badalamenti J.P."/>
            <person name="Parameswaran P."/>
            <person name="Bond D.R."/>
            <person name="Torres C.I."/>
        </authorList>
    </citation>
    <scope>NUCLEOTIDE SEQUENCE [LARGE SCALE GENOMIC DNA]</scope>
    <source>
        <strain evidence="10">Z-0001</strain>
    </source>
</reference>
<evidence type="ECO:0000256" key="5">
    <source>
        <dbReference type="ARBA" id="ARBA00023004"/>
    </source>
</evidence>
<dbReference type="Proteomes" id="UP000037175">
    <property type="component" value="Unassembled WGS sequence"/>
</dbReference>
<keyword evidence="2" id="KW-0349">Heme</keyword>
<dbReference type="InterPro" id="IPR052034">
    <property type="entry name" value="NasD-like"/>
</dbReference>
<dbReference type="PANTHER" id="PTHR43809">
    <property type="entry name" value="NITRITE REDUCTASE (NADH) LARGE SUBUNIT"/>
    <property type="match status" value="1"/>
</dbReference>
<keyword evidence="10" id="KW-1185">Reference proteome</keyword>
<dbReference type="PANTHER" id="PTHR43809:SF1">
    <property type="entry name" value="NITRITE REDUCTASE (NADH) LARGE SUBUNIT"/>
    <property type="match status" value="1"/>
</dbReference>
<dbReference type="AlphaFoldDB" id="A0A0L6W2S2"/>
<dbReference type="SUPFAM" id="SSF56014">
    <property type="entry name" value="Nitrite and sulphite reductase 4Fe-4S domain-like"/>
    <property type="match status" value="1"/>
</dbReference>
<feature type="domain" description="Nitrite/Sulfite reductase ferredoxin-like" evidence="8">
    <location>
        <begin position="17"/>
        <end position="81"/>
    </location>
</feature>
<protein>
    <submittedName>
        <fullName evidence="9">Nitrite and sulfite reductase 4Fe-4S region</fullName>
    </submittedName>
</protein>
<accession>A0A0L6W2S2</accession>
<dbReference type="Pfam" id="PF03460">
    <property type="entry name" value="NIR_SIR_ferr"/>
    <property type="match status" value="1"/>
</dbReference>
<dbReference type="PATRIC" id="fig|281456.6.peg.2114"/>
<evidence type="ECO:0000259" key="8">
    <source>
        <dbReference type="Pfam" id="PF03460"/>
    </source>
</evidence>
<evidence type="ECO:0000256" key="6">
    <source>
        <dbReference type="ARBA" id="ARBA00023014"/>
    </source>
</evidence>
<dbReference type="GO" id="GO:0020037">
    <property type="term" value="F:heme binding"/>
    <property type="evidence" value="ECO:0007669"/>
    <property type="project" value="InterPro"/>
</dbReference>
<comment type="caution">
    <text evidence="9">The sequence shown here is derived from an EMBL/GenBank/DDBJ whole genome shotgun (WGS) entry which is preliminary data.</text>
</comment>
<dbReference type="RefSeq" id="WP_052218202.1">
    <property type="nucleotide sequence ID" value="NZ_LGTE01000013.1"/>
</dbReference>